<gene>
    <name evidence="2" type="ORF">NDI37_14625</name>
</gene>
<organism evidence="2 3">
    <name type="scientific">Funiculus sociatus GB2-A5</name>
    <dbReference type="NCBI Taxonomy" id="2933946"/>
    <lineage>
        <taxon>Bacteria</taxon>
        <taxon>Bacillati</taxon>
        <taxon>Cyanobacteriota</taxon>
        <taxon>Cyanophyceae</taxon>
        <taxon>Coleofasciculales</taxon>
        <taxon>Coleofasciculaceae</taxon>
        <taxon>Funiculus</taxon>
    </lineage>
</organism>
<keyword evidence="2" id="KW-0255">Endonuclease</keyword>
<proteinExistence type="predicted"/>
<dbReference type="CDD" id="cd06260">
    <property type="entry name" value="DUF820-like"/>
    <property type="match status" value="1"/>
</dbReference>
<reference evidence="2 3" key="1">
    <citation type="submission" date="2022-04" db="EMBL/GenBank/DDBJ databases">
        <title>Positive selection, recombination, and allopatry shape intraspecific diversity of widespread and dominant cyanobacteria.</title>
        <authorList>
            <person name="Wei J."/>
            <person name="Shu W."/>
            <person name="Hu C."/>
        </authorList>
    </citation>
    <scope>NUCLEOTIDE SEQUENCE [LARGE SCALE GENOMIC DNA]</scope>
    <source>
        <strain evidence="2 3">GB2-A5</strain>
    </source>
</reference>
<feature type="domain" description="Putative restriction endonuclease" evidence="1">
    <location>
        <begin position="18"/>
        <end position="195"/>
    </location>
</feature>
<dbReference type="PANTHER" id="PTHR35400">
    <property type="entry name" value="SLR1083 PROTEIN"/>
    <property type="match status" value="1"/>
</dbReference>
<comment type="caution">
    <text evidence="2">The sequence shown here is derived from an EMBL/GenBank/DDBJ whole genome shotgun (WGS) entry which is preliminary data.</text>
</comment>
<evidence type="ECO:0000259" key="1">
    <source>
        <dbReference type="Pfam" id="PF05685"/>
    </source>
</evidence>
<dbReference type="InterPro" id="IPR011335">
    <property type="entry name" value="Restrct_endonuc-II-like"/>
</dbReference>
<accession>A0ABV0JSP9</accession>
<keyword evidence="2" id="KW-0540">Nuclease</keyword>
<dbReference type="PANTHER" id="PTHR35400:SF1">
    <property type="entry name" value="SLR1083 PROTEIN"/>
    <property type="match status" value="1"/>
</dbReference>
<dbReference type="Pfam" id="PF05685">
    <property type="entry name" value="Uma2"/>
    <property type="match status" value="1"/>
</dbReference>
<dbReference type="Gene3D" id="3.90.1570.10">
    <property type="entry name" value="tt1808, chain A"/>
    <property type="match status" value="1"/>
</dbReference>
<keyword evidence="3" id="KW-1185">Reference proteome</keyword>
<keyword evidence="2" id="KW-0378">Hydrolase</keyword>
<protein>
    <submittedName>
        <fullName evidence="2">Uma2 family endonuclease</fullName>
    </submittedName>
</protein>
<dbReference type="Proteomes" id="UP001442494">
    <property type="component" value="Unassembled WGS sequence"/>
</dbReference>
<evidence type="ECO:0000313" key="2">
    <source>
        <dbReference type="EMBL" id="MEP0865702.1"/>
    </source>
</evidence>
<dbReference type="InterPro" id="IPR012296">
    <property type="entry name" value="Nuclease_put_TT1808"/>
</dbReference>
<name>A0ABV0JSP9_9CYAN</name>
<dbReference type="SUPFAM" id="SSF52980">
    <property type="entry name" value="Restriction endonuclease-like"/>
    <property type="match status" value="1"/>
</dbReference>
<dbReference type="GO" id="GO:0004519">
    <property type="term" value="F:endonuclease activity"/>
    <property type="evidence" value="ECO:0007669"/>
    <property type="project" value="UniProtKB-KW"/>
</dbReference>
<dbReference type="RefSeq" id="WP_190419381.1">
    <property type="nucleotide sequence ID" value="NZ_JAMPKK010000030.1"/>
</dbReference>
<sequence>MSNLQTKLPINEWAIATWDEYIQASAEPQLEKAKCYYHNRQLRIEMTPQGYDHSYDNFSIGSAIAIFSGIRAIPISGVTNCTFRKTGEAEAQPDLAFYIGENAEIIPPDTTIVDLDTYPPPYLVIEIAKTSLSDDIGSKRMLYEKLGVAEYWVVNVRQSQLICFAIADNGSRQITQSQVLPSLTFTLLEEALRRGRETGRSQLYAWLINQIESLS</sequence>
<dbReference type="EMBL" id="JAMPKK010000030">
    <property type="protein sequence ID" value="MEP0865702.1"/>
    <property type="molecule type" value="Genomic_DNA"/>
</dbReference>
<dbReference type="InterPro" id="IPR008538">
    <property type="entry name" value="Uma2"/>
</dbReference>
<evidence type="ECO:0000313" key="3">
    <source>
        <dbReference type="Proteomes" id="UP001442494"/>
    </source>
</evidence>